<reference evidence="2" key="1">
    <citation type="journal article" date="2009" name="PLoS Genet.">
        <title>Sequencing, mapping, and analysis of 27,455 maize full-length cDNAs.</title>
        <authorList>
            <person name="Soderlund C."/>
            <person name="Descour A."/>
            <person name="Kudrna D."/>
            <person name="Bomhoff M."/>
            <person name="Boyd L."/>
            <person name="Currie J."/>
            <person name="Angelova A."/>
            <person name="Collura K."/>
            <person name="Wissotski M."/>
            <person name="Ashley E."/>
            <person name="Morrow D."/>
            <person name="Fernandes J."/>
            <person name="Walbot V."/>
            <person name="Yu Y."/>
        </authorList>
    </citation>
    <scope>NUCLEOTIDE SEQUENCE</scope>
    <source>
        <strain evidence="2">B73</strain>
    </source>
</reference>
<feature type="region of interest" description="Disordered" evidence="1">
    <location>
        <begin position="1"/>
        <end position="27"/>
    </location>
</feature>
<name>B8A237_MAIZE</name>
<protein>
    <submittedName>
        <fullName evidence="2">Uncharacterized protein</fullName>
    </submittedName>
</protein>
<evidence type="ECO:0000256" key="1">
    <source>
        <dbReference type="SAM" id="MobiDB-lite"/>
    </source>
</evidence>
<accession>B8A237</accession>
<evidence type="ECO:0000313" key="2">
    <source>
        <dbReference type="EMBL" id="ACL54236.1"/>
    </source>
</evidence>
<proteinExistence type="evidence at transcript level"/>
<organism evidence="2">
    <name type="scientific">Zea mays</name>
    <name type="common">Maize</name>
    <dbReference type="NCBI Taxonomy" id="4577"/>
    <lineage>
        <taxon>Eukaryota</taxon>
        <taxon>Viridiplantae</taxon>
        <taxon>Streptophyta</taxon>
        <taxon>Embryophyta</taxon>
        <taxon>Tracheophyta</taxon>
        <taxon>Spermatophyta</taxon>
        <taxon>Magnoliopsida</taxon>
        <taxon>Liliopsida</taxon>
        <taxon>Poales</taxon>
        <taxon>Poaceae</taxon>
        <taxon>PACMAD clade</taxon>
        <taxon>Panicoideae</taxon>
        <taxon>Andropogonodae</taxon>
        <taxon>Andropogoneae</taxon>
        <taxon>Tripsacinae</taxon>
        <taxon>Zea</taxon>
    </lineage>
</organism>
<dbReference type="EMBL" id="BT055629">
    <property type="protein sequence ID" value="ACL54236.1"/>
    <property type="molecule type" value="mRNA"/>
</dbReference>
<sequence>MWPRPMGSWRQDLPDGGDAISDCGRRD</sequence>
<dbReference type="AlphaFoldDB" id="B8A237"/>